<dbReference type="EC" id="3.1.3.16" evidence="3"/>
<dbReference type="InterPro" id="IPR011990">
    <property type="entry name" value="TPR-like_helical_dom_sf"/>
</dbReference>
<evidence type="ECO:0000256" key="2">
    <source>
        <dbReference type="ARBA" id="ARBA00008786"/>
    </source>
</evidence>
<dbReference type="Gene3D" id="3.60.21.10">
    <property type="match status" value="1"/>
</dbReference>
<proteinExistence type="inferred from homology"/>
<dbReference type="PROSITE" id="PS50005">
    <property type="entry name" value="TPR"/>
    <property type="match status" value="1"/>
</dbReference>
<evidence type="ECO:0000256" key="8">
    <source>
        <dbReference type="ARBA" id="ARBA00023211"/>
    </source>
</evidence>
<organism evidence="11 12">
    <name type="scientific">Coccomyxa viridis</name>
    <dbReference type="NCBI Taxonomy" id="1274662"/>
    <lineage>
        <taxon>Eukaryota</taxon>
        <taxon>Viridiplantae</taxon>
        <taxon>Chlorophyta</taxon>
        <taxon>core chlorophytes</taxon>
        <taxon>Trebouxiophyceae</taxon>
        <taxon>Trebouxiophyceae incertae sedis</taxon>
        <taxon>Coccomyxaceae</taxon>
        <taxon>Coccomyxa</taxon>
    </lineage>
</organism>
<reference evidence="11 12" key="1">
    <citation type="submission" date="2024-06" db="EMBL/GenBank/DDBJ databases">
        <authorList>
            <person name="Kraege A."/>
            <person name="Thomma B."/>
        </authorList>
    </citation>
    <scope>NUCLEOTIDE SEQUENCE [LARGE SCALE GENOMIC DNA]</scope>
</reference>
<name>A0ABP1FW06_9CHLO</name>
<comment type="caution">
    <text evidence="11">The sequence shown here is derived from an EMBL/GenBank/DDBJ whole genome shotgun (WGS) entry which is preliminary data.</text>
</comment>
<dbReference type="InterPro" id="IPR006186">
    <property type="entry name" value="Ser/Thr-sp_prot-phosphatase"/>
</dbReference>
<dbReference type="InterPro" id="IPR041753">
    <property type="entry name" value="PP5_C"/>
</dbReference>
<comment type="cofactor">
    <cofactor evidence="1">
        <name>Mn(2+)</name>
        <dbReference type="ChEBI" id="CHEBI:29035"/>
    </cofactor>
</comment>
<evidence type="ECO:0000256" key="6">
    <source>
        <dbReference type="ARBA" id="ARBA00022801"/>
    </source>
</evidence>
<dbReference type="InterPro" id="IPR051134">
    <property type="entry name" value="PPP_phosphatase"/>
</dbReference>
<gene>
    <name evidence="11" type="primary">g5698</name>
    <name evidence="11" type="ORF">VP750_LOCUS4880</name>
</gene>
<keyword evidence="4" id="KW-0479">Metal-binding</keyword>
<dbReference type="InterPro" id="IPR019734">
    <property type="entry name" value="TPR_rpt"/>
</dbReference>
<dbReference type="PANTHER" id="PTHR45668">
    <property type="entry name" value="SERINE/THREONINE-PROTEIN PHOSPHATASE 5-RELATED"/>
    <property type="match status" value="1"/>
</dbReference>
<feature type="repeat" description="TPR" evidence="9">
    <location>
        <begin position="26"/>
        <end position="59"/>
    </location>
</feature>
<evidence type="ECO:0000259" key="10">
    <source>
        <dbReference type="SMART" id="SM00156"/>
    </source>
</evidence>
<accession>A0ABP1FW06</accession>
<feature type="domain" description="Serine/threonine specific protein phosphatases" evidence="10">
    <location>
        <begin position="206"/>
        <end position="482"/>
    </location>
</feature>
<keyword evidence="8" id="KW-0464">Manganese</keyword>
<evidence type="ECO:0000313" key="11">
    <source>
        <dbReference type="EMBL" id="CAL5223221.1"/>
    </source>
</evidence>
<dbReference type="SUPFAM" id="SSF56300">
    <property type="entry name" value="Metallo-dependent phosphatases"/>
    <property type="match status" value="1"/>
</dbReference>
<dbReference type="Proteomes" id="UP001497392">
    <property type="component" value="Unassembled WGS sequence"/>
</dbReference>
<evidence type="ECO:0000256" key="3">
    <source>
        <dbReference type="ARBA" id="ARBA00013081"/>
    </source>
</evidence>
<keyword evidence="5" id="KW-0677">Repeat</keyword>
<dbReference type="Pfam" id="PF08321">
    <property type="entry name" value="PPP5"/>
    <property type="match status" value="1"/>
</dbReference>
<protein>
    <recommendedName>
        <fullName evidence="3">protein-serine/threonine phosphatase</fullName>
        <ecNumber evidence="3">3.1.3.16</ecNumber>
    </recommendedName>
</protein>
<keyword evidence="12" id="KW-1185">Reference proteome</keyword>
<evidence type="ECO:0000256" key="7">
    <source>
        <dbReference type="ARBA" id="ARBA00022803"/>
    </source>
</evidence>
<evidence type="ECO:0000313" key="12">
    <source>
        <dbReference type="Proteomes" id="UP001497392"/>
    </source>
</evidence>
<keyword evidence="6" id="KW-0378">Hydrolase</keyword>
<dbReference type="PRINTS" id="PR00114">
    <property type="entry name" value="STPHPHTASE"/>
</dbReference>
<dbReference type="PANTHER" id="PTHR45668:SF5">
    <property type="entry name" value="SERINE_THREONINE-PROTEIN PHOSPHATASE 5"/>
    <property type="match status" value="1"/>
</dbReference>
<dbReference type="PIRSF" id="PIRSF033096">
    <property type="entry name" value="PPPtase_5"/>
    <property type="match status" value="1"/>
</dbReference>
<dbReference type="InterPro" id="IPR013235">
    <property type="entry name" value="PPP_dom"/>
</dbReference>
<dbReference type="InterPro" id="IPR004843">
    <property type="entry name" value="Calcineurin-like_PHP"/>
</dbReference>
<dbReference type="EMBL" id="CAXHTA020000008">
    <property type="protein sequence ID" value="CAL5223221.1"/>
    <property type="molecule type" value="Genomic_DNA"/>
</dbReference>
<dbReference type="SMART" id="SM00028">
    <property type="entry name" value="TPR"/>
    <property type="match status" value="3"/>
</dbReference>
<evidence type="ECO:0000256" key="1">
    <source>
        <dbReference type="ARBA" id="ARBA00001936"/>
    </source>
</evidence>
<keyword evidence="7 9" id="KW-0802">TPR repeat</keyword>
<dbReference type="Gene3D" id="1.25.40.10">
    <property type="entry name" value="Tetratricopeptide repeat domain"/>
    <property type="match status" value="1"/>
</dbReference>
<evidence type="ECO:0000256" key="9">
    <source>
        <dbReference type="PROSITE-ProRule" id="PRU00339"/>
    </source>
</evidence>
<dbReference type="CDD" id="cd07417">
    <property type="entry name" value="MPP_PP5_C"/>
    <property type="match status" value="1"/>
</dbReference>
<dbReference type="SUPFAM" id="SSF48452">
    <property type="entry name" value="TPR-like"/>
    <property type="match status" value="1"/>
</dbReference>
<evidence type="ECO:0000256" key="4">
    <source>
        <dbReference type="ARBA" id="ARBA00022723"/>
    </source>
</evidence>
<dbReference type="SMART" id="SM00156">
    <property type="entry name" value="PP2Ac"/>
    <property type="match status" value="1"/>
</dbReference>
<comment type="similarity">
    <text evidence="2">Belongs to the PPP phosphatase family. PP-5 (PP-T) subfamily.</text>
</comment>
<evidence type="ECO:0000256" key="5">
    <source>
        <dbReference type="ARBA" id="ARBA00022737"/>
    </source>
</evidence>
<sequence length="502" mass="56085">MSQPAHHLENGSASASENGVDRLAAADAAKAEANAHFKDHQYTEAVDGYTKAIALNPTNAVYFANRAAAHIHLENFGCALTDASKAIELDPKYTKGIYRRADANVGLGRMKKALIDYKRAAQVNPRDPDLRKKLTQCDKEVKRIRFEEAVATPDELPAAEGLDLSSIPVDDSYDGPTMEGSEESGYTLTRDFVVAMIEHFKAQKLIHRRFAFQILLQARDILRELPSLVDVSIPADQHLTVCGDTHGQFYDLCNIFDLNGLPSDENPYLFNGDFVDRGSFSLEVILTLMAFKVLYPRHMHLARGNHESQSMNKVYGFDGEVKHKFNGLMANIFKETFCWLPLGHVLNRRVLVVHGGLFSRDGVKLDDIRAINRYREPPEEGLMCELLWSDPGPSNGRTPSKRGVGVAFGADVTQRFLQDNGLELLVRSHEVKDEGYEVEHNGYCVTVFSAPNYCDQMNNKGAWIRFNGKDMSPQFTQFEAVPHPDVKAMAYAGNFFSSMLSM</sequence>
<dbReference type="InterPro" id="IPR029052">
    <property type="entry name" value="Metallo-depent_PP-like"/>
</dbReference>
<dbReference type="Pfam" id="PF00149">
    <property type="entry name" value="Metallophos"/>
    <property type="match status" value="1"/>
</dbReference>